<dbReference type="Proteomes" id="UP000632273">
    <property type="component" value="Unassembled WGS sequence"/>
</dbReference>
<dbReference type="SUPFAM" id="SSF49452">
    <property type="entry name" value="Starch-binding domain-like"/>
    <property type="match status" value="1"/>
</dbReference>
<dbReference type="InterPro" id="IPR041700">
    <property type="entry name" value="OMP_b-brl_3"/>
</dbReference>
<evidence type="ECO:0000256" key="4">
    <source>
        <dbReference type="ARBA" id="ARBA00022692"/>
    </source>
</evidence>
<keyword evidence="8" id="KW-0732">Signal</keyword>
<dbReference type="Gene3D" id="2.60.40.1120">
    <property type="entry name" value="Carboxypeptidase-like, regulatory domain"/>
    <property type="match status" value="1"/>
</dbReference>
<feature type="domain" description="Outer membrane protein beta-barrel" evidence="10">
    <location>
        <begin position="383"/>
        <end position="791"/>
    </location>
</feature>
<reference evidence="12" key="1">
    <citation type="journal article" date="2019" name="Int. J. Syst. Evol. Microbiol.">
        <title>The Global Catalogue of Microorganisms (GCM) 10K type strain sequencing project: providing services to taxonomists for standard genome sequencing and annotation.</title>
        <authorList>
            <consortium name="The Broad Institute Genomics Platform"/>
            <consortium name="The Broad Institute Genome Sequencing Center for Infectious Disease"/>
            <person name="Wu L."/>
            <person name="Ma J."/>
        </authorList>
    </citation>
    <scope>NUCLEOTIDE SEQUENCE [LARGE SCALE GENOMIC DNA]</scope>
    <source>
        <strain evidence="12">CGMCC 1.15197</strain>
    </source>
</reference>
<dbReference type="Pfam" id="PF14905">
    <property type="entry name" value="OMP_b-brl_3"/>
    <property type="match status" value="1"/>
</dbReference>
<evidence type="ECO:0000313" key="11">
    <source>
        <dbReference type="EMBL" id="GGF14406.1"/>
    </source>
</evidence>
<feature type="signal peptide" evidence="8">
    <location>
        <begin position="1"/>
        <end position="27"/>
    </location>
</feature>
<comment type="similarity">
    <text evidence="7">Belongs to the TonB-dependent receptor family.</text>
</comment>
<keyword evidence="2 7" id="KW-0813">Transport</keyword>
<evidence type="ECO:0000256" key="5">
    <source>
        <dbReference type="ARBA" id="ARBA00023136"/>
    </source>
</evidence>
<dbReference type="PANTHER" id="PTHR40980:SF4">
    <property type="entry name" value="TONB-DEPENDENT RECEPTOR-LIKE BETA-BARREL DOMAIN-CONTAINING PROTEIN"/>
    <property type="match status" value="1"/>
</dbReference>
<dbReference type="InterPro" id="IPR013784">
    <property type="entry name" value="Carb-bd-like_fold"/>
</dbReference>
<accession>A0ABQ1UCX2</accession>
<evidence type="ECO:0000259" key="10">
    <source>
        <dbReference type="Pfam" id="PF14905"/>
    </source>
</evidence>
<dbReference type="SUPFAM" id="SSF56935">
    <property type="entry name" value="Porins"/>
    <property type="match status" value="1"/>
</dbReference>
<evidence type="ECO:0000256" key="6">
    <source>
        <dbReference type="ARBA" id="ARBA00023237"/>
    </source>
</evidence>
<dbReference type="PANTHER" id="PTHR40980">
    <property type="entry name" value="PLUG DOMAIN-CONTAINING PROTEIN"/>
    <property type="match status" value="1"/>
</dbReference>
<dbReference type="InterPro" id="IPR037066">
    <property type="entry name" value="Plug_dom_sf"/>
</dbReference>
<dbReference type="PROSITE" id="PS52016">
    <property type="entry name" value="TONB_DEPENDENT_REC_3"/>
    <property type="match status" value="1"/>
</dbReference>
<dbReference type="InterPro" id="IPR012910">
    <property type="entry name" value="Plug_dom"/>
</dbReference>
<keyword evidence="11" id="KW-0675">Receptor</keyword>
<dbReference type="InterPro" id="IPR039426">
    <property type="entry name" value="TonB-dep_rcpt-like"/>
</dbReference>
<keyword evidence="5 7" id="KW-0472">Membrane</keyword>
<evidence type="ECO:0000313" key="12">
    <source>
        <dbReference type="Proteomes" id="UP000632273"/>
    </source>
</evidence>
<evidence type="ECO:0000256" key="3">
    <source>
        <dbReference type="ARBA" id="ARBA00022452"/>
    </source>
</evidence>
<feature type="chain" id="PRO_5046417339" evidence="8">
    <location>
        <begin position="28"/>
        <end position="815"/>
    </location>
</feature>
<keyword evidence="3 7" id="KW-1134">Transmembrane beta strand</keyword>
<protein>
    <submittedName>
        <fullName evidence="11">TonB-dependent receptor</fullName>
    </submittedName>
</protein>
<dbReference type="RefSeq" id="WP_188814520.1">
    <property type="nucleotide sequence ID" value="NZ_BMHT01000004.1"/>
</dbReference>
<organism evidence="11 12">
    <name type="scientific">Hymenobacter cavernae</name>
    <dbReference type="NCBI Taxonomy" id="2044852"/>
    <lineage>
        <taxon>Bacteria</taxon>
        <taxon>Pseudomonadati</taxon>
        <taxon>Bacteroidota</taxon>
        <taxon>Cytophagia</taxon>
        <taxon>Cytophagales</taxon>
        <taxon>Hymenobacteraceae</taxon>
        <taxon>Hymenobacter</taxon>
    </lineage>
</organism>
<gene>
    <name evidence="11" type="ORF">GCM10011383_27050</name>
</gene>
<keyword evidence="12" id="KW-1185">Reference proteome</keyword>
<evidence type="ECO:0000256" key="8">
    <source>
        <dbReference type="SAM" id="SignalP"/>
    </source>
</evidence>
<dbReference type="Pfam" id="PF07715">
    <property type="entry name" value="Plug"/>
    <property type="match status" value="1"/>
</dbReference>
<evidence type="ECO:0000256" key="2">
    <source>
        <dbReference type="ARBA" id="ARBA00022448"/>
    </source>
</evidence>
<dbReference type="Gene3D" id="2.40.170.20">
    <property type="entry name" value="TonB-dependent receptor, beta-barrel domain"/>
    <property type="match status" value="1"/>
</dbReference>
<proteinExistence type="inferred from homology"/>
<sequence>MNSFLTFRRALRCLGFLVALFPLVVQAQNNGTVSGKLLDQSTSQPLPFANVVLLKAQDSSFVAGAQTADNGTFTVEKVASGSYMLRATVVGYQPFKKAITLTAAAPSAQLGILKIAPTAVQLKGVVVQGEKAAVVDNLDKKVINVSKDLNSTGGTAVDVLQNVPSVSVDQSGQVSLRGTPNVTIYVDGKPAPSTFRLDQLPASRIENVEVITNPSARYSAAGSGGVINITLKKQQKDGWNGQAVANVGTQDKYNTSLNVNRKSGKINYFGSYDGSDNRWRGAGNLHQVATVGNSTTRTDQEGNNVSHGTYHGGRIGADYDLTDNQKLTVAADLSRNKSWERENFNTLLTRNSDAPIALRNLGYDQEQQRELDLSGDYRRTWKNQKGRELTANVTYVDVDVDVTVGQKVLDGPAEYPKQERQQKYDVGLSLLMGQVDYVHPLGEKTHLDLGLKTENLYTSGGVDYLLQDADAATFTRQDAFSYDYRYTRNVHAGYATYQTEVGKWSYQGGLRAEYTNLTGNVVPSLGNFNQHFLNLFPSATVARTLPGDQRVQASYSRRLNRPDFMQFLALPIYNDQRNYRIGNPNIRPEYVNAFELGYQVSMGQTSLSTTTFWRQTNQSLQSIREVDTAATRLSGQPDFITRTSYRNFGQTNNYGLELSITQPVAKWWKITANGSIFRNELTSFSGDSRNRSNYTGTARLMNTFNPTKTLDVQLTSNYRGAVITAQGRMASVYSTDVALRQRLFNDKAALTLRVSDIFNTKRQYTELYSEGLTANFRNKRETRVGYLGFTYYFGNSKPSKKIEQGPKSGGGGFGG</sequence>
<dbReference type="EMBL" id="BMHT01000004">
    <property type="protein sequence ID" value="GGF14406.1"/>
    <property type="molecule type" value="Genomic_DNA"/>
</dbReference>
<comment type="caution">
    <text evidence="11">The sequence shown here is derived from an EMBL/GenBank/DDBJ whole genome shotgun (WGS) entry which is preliminary data.</text>
</comment>
<comment type="subcellular location">
    <subcellularLocation>
        <location evidence="1 7">Cell outer membrane</location>
        <topology evidence="1 7">Multi-pass membrane protein</topology>
    </subcellularLocation>
</comment>
<feature type="domain" description="TonB-dependent receptor plug" evidence="9">
    <location>
        <begin position="153"/>
        <end position="226"/>
    </location>
</feature>
<dbReference type="InterPro" id="IPR036942">
    <property type="entry name" value="Beta-barrel_TonB_sf"/>
</dbReference>
<keyword evidence="6 7" id="KW-0998">Cell outer membrane</keyword>
<evidence type="ECO:0000259" key="9">
    <source>
        <dbReference type="Pfam" id="PF07715"/>
    </source>
</evidence>
<dbReference type="Pfam" id="PF13620">
    <property type="entry name" value="CarboxypepD_reg"/>
    <property type="match status" value="1"/>
</dbReference>
<name>A0ABQ1UCX2_9BACT</name>
<evidence type="ECO:0000256" key="7">
    <source>
        <dbReference type="PROSITE-ProRule" id="PRU01360"/>
    </source>
</evidence>
<evidence type="ECO:0000256" key="1">
    <source>
        <dbReference type="ARBA" id="ARBA00004571"/>
    </source>
</evidence>
<keyword evidence="4 7" id="KW-0812">Transmembrane</keyword>
<dbReference type="Gene3D" id="2.170.130.10">
    <property type="entry name" value="TonB-dependent receptor, plug domain"/>
    <property type="match status" value="1"/>
</dbReference>